<dbReference type="GO" id="GO:0009253">
    <property type="term" value="P:peptidoglycan catabolic process"/>
    <property type="evidence" value="ECO:0007669"/>
    <property type="project" value="InterPro"/>
</dbReference>
<dbReference type="InterPro" id="IPR036365">
    <property type="entry name" value="PGBD-like_sf"/>
</dbReference>
<dbReference type="InterPro" id="IPR006619">
    <property type="entry name" value="PGRP_domain_met/bac"/>
</dbReference>
<organism evidence="6">
    <name type="scientific">Siphoviridae sp. ctRiO19</name>
    <dbReference type="NCBI Taxonomy" id="2826337"/>
    <lineage>
        <taxon>Viruses</taxon>
        <taxon>Duplodnaviria</taxon>
        <taxon>Heunggongvirae</taxon>
        <taxon>Uroviricota</taxon>
        <taxon>Caudoviricetes</taxon>
    </lineage>
</organism>
<dbReference type="SMART" id="SM00644">
    <property type="entry name" value="Ami_2"/>
    <property type="match status" value="1"/>
</dbReference>
<proteinExistence type="inferred from homology"/>
<dbReference type="InterPro" id="IPR002477">
    <property type="entry name" value="Peptidoglycan-bd-like"/>
</dbReference>
<dbReference type="SMART" id="SM00701">
    <property type="entry name" value="PGRP"/>
    <property type="match status" value="1"/>
</dbReference>
<reference evidence="6" key="1">
    <citation type="journal article" date="2021" name="Proc. Natl. Acad. Sci. U.S.A.">
        <title>A Catalog of Tens of Thousands of Viruses from Human Metagenomes Reveals Hidden Associations with Chronic Diseases.</title>
        <authorList>
            <person name="Tisza M.J."/>
            <person name="Buck C.B."/>
        </authorList>
    </citation>
    <scope>NUCLEOTIDE SEQUENCE</scope>
    <source>
        <strain evidence="6">CtRiO19</strain>
    </source>
</reference>
<dbReference type="Gene3D" id="3.40.80.10">
    <property type="entry name" value="Peptidoglycan recognition protein-like"/>
    <property type="match status" value="1"/>
</dbReference>
<dbReference type="PANTHER" id="PTHR11022:SF41">
    <property type="entry name" value="PEPTIDOGLYCAN-RECOGNITION PROTEIN LC-RELATED"/>
    <property type="match status" value="1"/>
</dbReference>
<dbReference type="SUPFAM" id="SSF55846">
    <property type="entry name" value="N-acetylmuramoyl-L-alanine amidase-like"/>
    <property type="match status" value="1"/>
</dbReference>
<dbReference type="InterPro" id="IPR036366">
    <property type="entry name" value="PGBDSf"/>
</dbReference>
<evidence type="ECO:0000256" key="3">
    <source>
        <dbReference type="ARBA" id="ARBA00022638"/>
    </source>
</evidence>
<dbReference type="Pfam" id="PF01471">
    <property type="entry name" value="PG_binding_1"/>
    <property type="match status" value="1"/>
</dbReference>
<dbReference type="CDD" id="cd06583">
    <property type="entry name" value="PGRP"/>
    <property type="match status" value="1"/>
</dbReference>
<dbReference type="PANTHER" id="PTHR11022">
    <property type="entry name" value="PEPTIDOGLYCAN RECOGNITION PROTEIN"/>
    <property type="match status" value="1"/>
</dbReference>
<evidence type="ECO:0000256" key="1">
    <source>
        <dbReference type="ARBA" id="ARBA00007553"/>
    </source>
</evidence>
<dbReference type="InterPro" id="IPR002502">
    <property type="entry name" value="Amidase_domain"/>
</dbReference>
<dbReference type="SUPFAM" id="SSF47090">
    <property type="entry name" value="PGBD-like"/>
    <property type="match status" value="1"/>
</dbReference>
<accession>A0A8S5LX53</accession>
<evidence type="ECO:0000256" key="2">
    <source>
        <dbReference type="ARBA" id="ARBA00022529"/>
    </source>
</evidence>
<sequence>MNIVEKTFETIGVLQTRPKTTLIVLHHAYASNCTVEDIDRWHKGRGWCKIGYHFFIRKDGTIYRGREENAVGAHAYGYNSISIGICAEGNYDVEQMPEAQKNAIIELVTYLKNKYGITEVKKHKDLNNTRCPGANYPFDEIVAKANGNVEFKTINSIEAKSSESRSGNVAADNLVKELQHELNVQKNAGLVEDGIFGPKTANAMFNVRIGARGNITKIIQKALIKKGYSIYGGIDGIFGSDTDRRVRDFQRNNGLVSDGIVGIKTIEKLLK</sequence>
<dbReference type="Pfam" id="PF01510">
    <property type="entry name" value="Amidase_2"/>
    <property type="match status" value="1"/>
</dbReference>
<evidence type="ECO:0000259" key="4">
    <source>
        <dbReference type="SMART" id="SM00644"/>
    </source>
</evidence>
<dbReference type="GO" id="GO:0008745">
    <property type="term" value="F:N-acetylmuramoyl-L-alanine amidase activity"/>
    <property type="evidence" value="ECO:0007669"/>
    <property type="project" value="InterPro"/>
</dbReference>
<keyword evidence="2" id="KW-0929">Antimicrobial</keyword>
<dbReference type="GO" id="GO:0008270">
    <property type="term" value="F:zinc ion binding"/>
    <property type="evidence" value="ECO:0007669"/>
    <property type="project" value="InterPro"/>
</dbReference>
<feature type="domain" description="N-acetylmuramoyl-L-alanine amidase" evidence="4">
    <location>
        <begin position="11"/>
        <end position="133"/>
    </location>
</feature>
<dbReference type="InterPro" id="IPR036505">
    <property type="entry name" value="Amidase/PGRP_sf"/>
</dbReference>
<keyword evidence="3" id="KW-0081">Bacteriolytic enzyme</keyword>
<evidence type="ECO:0000313" key="6">
    <source>
        <dbReference type="EMBL" id="DAD74439.1"/>
    </source>
</evidence>
<feature type="domain" description="Peptidoglycan recognition protein family" evidence="5">
    <location>
        <begin position="14"/>
        <end position="130"/>
    </location>
</feature>
<comment type="similarity">
    <text evidence="1">Belongs to the N-acetylmuramoyl-L-alanine amidase 2 family.</text>
</comment>
<dbReference type="Gene3D" id="1.10.101.10">
    <property type="entry name" value="PGBD-like superfamily/PGBD"/>
    <property type="match status" value="1"/>
</dbReference>
<dbReference type="InterPro" id="IPR015510">
    <property type="entry name" value="PGRP"/>
</dbReference>
<dbReference type="GO" id="GO:0042742">
    <property type="term" value="P:defense response to bacterium"/>
    <property type="evidence" value="ECO:0007669"/>
    <property type="project" value="UniProtKB-KW"/>
</dbReference>
<dbReference type="EMBL" id="BK014760">
    <property type="protein sequence ID" value="DAD74439.1"/>
    <property type="molecule type" value="Genomic_DNA"/>
</dbReference>
<evidence type="ECO:0000259" key="5">
    <source>
        <dbReference type="SMART" id="SM00701"/>
    </source>
</evidence>
<protein>
    <submittedName>
        <fullName evidence="6">Endodeoxyribonuclease I</fullName>
    </submittedName>
</protein>
<dbReference type="GO" id="GO:0001897">
    <property type="term" value="P:symbiont-mediated cytolysis of host cell"/>
    <property type="evidence" value="ECO:0007669"/>
    <property type="project" value="UniProtKB-ARBA"/>
</dbReference>
<name>A0A8S5LX53_9CAUD</name>